<dbReference type="GO" id="GO:0003714">
    <property type="term" value="F:transcription corepressor activity"/>
    <property type="evidence" value="ECO:0007669"/>
    <property type="project" value="TreeGrafter"/>
</dbReference>
<dbReference type="Proteomes" id="UP000693946">
    <property type="component" value="Linkage Group LG3"/>
</dbReference>
<dbReference type="PROSITE" id="PS51156">
    <property type="entry name" value="ELM2"/>
    <property type="match status" value="1"/>
</dbReference>
<feature type="domain" description="C2H2-type" evidence="7">
    <location>
        <begin position="892"/>
        <end position="919"/>
    </location>
</feature>
<feature type="region of interest" description="Disordered" evidence="6">
    <location>
        <begin position="440"/>
        <end position="484"/>
    </location>
</feature>
<gene>
    <name evidence="10" type="ORF">JOB18_001054</name>
</gene>
<sequence>MKVPLLECAVNVLETNLQMCTLVVTEGKWRDVSGAGGKKSRSAHRFSPSSAAAGFYGEFVRKPEKHLPLTLAKPSKRAVMDDHSSTQSFTNLHHHHHCPSFHLTLPSIQSPEVGYQPDLDPLEQYGSRGEESAVSCPDLASSSGARRRGSENDRGFQSISASGLDEDGSLRGHLERDGGSGSHFVDSWYGGVKKEDDWEDGESCDSTADDFYRKGDCYSITNGSSYTLNCGSREGLRQKLGTNYNSYARANWDAKREIVYNREANVSYLTKQTTSHSRSAAGGFNDNSAAYRRTDSRGSDHYLGREEDYGSRCVSGEDQNQAADSEGPWHNVPPYTQTGEGRWRGEADTITLASTCPPQRSPITISSGTYTQKLDSFSEAFLSQRKKMFPMNHGEDSSGQIWEFGAGRGESPGLVKSRQSCGFDSDPYLLPYSSPNHPSLPLFPSPPTSSHIMSSVLSPPPTPLPPPPHSPSKMDSPGSFGGSAHSVFQGEESLGTLQFFNSRLQSLPSVLSSGMMWKFPLLSHCFSQSPCDPNINEGNLRSPHGADYVPRDILQTPETFLTSTSHRPSSHPPPRALCPLNTPSHHLPCPSSHLSGLNNGAAEKVEPYTVNQKVKKGQATLNQSLAQHQAPPLYTGTPFPSVLHSCGGQKRGHYTPRPLLNPVRRGAGLFSSLSSLHHGDNTIEGDCGVLQCVNVGHEFQAELPTCFVNGDRPQEESSREQLLWKPSLELEESVNMQDQVEKLLLLCSSSCLPGGGSNTELALHCLHHCQGNIMATVDMLLFWPPSTAGDYHYAGSNFWTDTEKSVFNAAQETCGKNFSLIQETVRTKTVSQCVEFYYLSKKLLDKQRKQREEEKREGELERQKSVTPICQPVDRQFGLAETVPVPSLASYFPCKLCGKMFYKIKSRNAHMKIHRQPPEDWADRRLQHQLLTQRLALSCPTNLLPPQTPALSFSSSSGLAGTPSSNNSNTDTVSISPSNASVPYNDHITVSNSHVIATINDSDPREQSSSLPFQHSWDSFGHGPSPAAFFTHTEGKEDVAGKVGGEEPISWQQSL</sequence>
<comment type="caution">
    <text evidence="10">The sequence shown here is derived from an EMBL/GenBank/DDBJ whole genome shotgun (WGS) entry which is preliminary data.</text>
</comment>
<feature type="compositionally biased region" description="Low complexity" evidence="6">
    <location>
        <begin position="950"/>
        <end position="965"/>
    </location>
</feature>
<dbReference type="GO" id="GO:0006357">
    <property type="term" value="P:regulation of transcription by RNA polymerase II"/>
    <property type="evidence" value="ECO:0007669"/>
    <property type="project" value="TreeGrafter"/>
</dbReference>
<dbReference type="InterPro" id="IPR001005">
    <property type="entry name" value="SANT/Myb"/>
</dbReference>
<accession>A0AAV6QTR4</accession>
<dbReference type="PROSITE" id="PS00028">
    <property type="entry name" value="ZINC_FINGER_C2H2_1"/>
    <property type="match status" value="1"/>
</dbReference>
<keyword evidence="5" id="KW-0863">Zinc-finger</keyword>
<dbReference type="GO" id="GO:0008270">
    <property type="term" value="F:zinc ion binding"/>
    <property type="evidence" value="ECO:0007669"/>
    <property type="project" value="UniProtKB-KW"/>
</dbReference>
<keyword evidence="3" id="KW-0804">Transcription</keyword>
<dbReference type="GO" id="GO:0005667">
    <property type="term" value="C:transcription regulator complex"/>
    <property type="evidence" value="ECO:0007669"/>
    <property type="project" value="TreeGrafter"/>
</dbReference>
<dbReference type="InterPro" id="IPR000949">
    <property type="entry name" value="ELM2_dom"/>
</dbReference>
<evidence type="ECO:0000259" key="8">
    <source>
        <dbReference type="PROSITE" id="PS51156"/>
    </source>
</evidence>
<feature type="region of interest" description="Disordered" evidence="6">
    <location>
        <begin position="950"/>
        <end position="975"/>
    </location>
</feature>
<evidence type="ECO:0000259" key="7">
    <source>
        <dbReference type="PROSITE" id="PS50157"/>
    </source>
</evidence>
<organism evidence="10 11">
    <name type="scientific">Solea senegalensis</name>
    <name type="common">Senegalese sole</name>
    <dbReference type="NCBI Taxonomy" id="28829"/>
    <lineage>
        <taxon>Eukaryota</taxon>
        <taxon>Metazoa</taxon>
        <taxon>Chordata</taxon>
        <taxon>Craniata</taxon>
        <taxon>Vertebrata</taxon>
        <taxon>Euteleostomi</taxon>
        <taxon>Actinopterygii</taxon>
        <taxon>Neopterygii</taxon>
        <taxon>Teleostei</taxon>
        <taxon>Neoteleostei</taxon>
        <taxon>Acanthomorphata</taxon>
        <taxon>Carangaria</taxon>
        <taxon>Pleuronectiformes</taxon>
        <taxon>Pleuronectoidei</taxon>
        <taxon>Soleidae</taxon>
        <taxon>Solea</taxon>
    </lineage>
</organism>
<evidence type="ECO:0000259" key="9">
    <source>
        <dbReference type="PROSITE" id="PS51293"/>
    </source>
</evidence>
<proteinExistence type="predicted"/>
<feature type="domain" description="SANT" evidence="9">
    <location>
        <begin position="794"/>
        <end position="845"/>
    </location>
</feature>
<feature type="compositionally biased region" description="Basic and acidic residues" evidence="6">
    <location>
        <begin position="168"/>
        <end position="178"/>
    </location>
</feature>
<dbReference type="InterPro" id="IPR013087">
    <property type="entry name" value="Znf_C2H2_type"/>
</dbReference>
<name>A0AAV6QTR4_SOLSE</name>
<keyword evidence="5" id="KW-0862">Zinc</keyword>
<evidence type="ECO:0000313" key="10">
    <source>
        <dbReference type="EMBL" id="KAG7495529.1"/>
    </source>
</evidence>
<dbReference type="Pfam" id="PF01448">
    <property type="entry name" value="ELM2"/>
    <property type="match status" value="1"/>
</dbReference>
<evidence type="ECO:0000313" key="11">
    <source>
        <dbReference type="Proteomes" id="UP000693946"/>
    </source>
</evidence>
<dbReference type="GO" id="GO:0000118">
    <property type="term" value="C:histone deacetylase complex"/>
    <property type="evidence" value="ECO:0007669"/>
    <property type="project" value="TreeGrafter"/>
</dbReference>
<dbReference type="PROSITE" id="PS50157">
    <property type="entry name" value="ZINC_FINGER_C2H2_2"/>
    <property type="match status" value="1"/>
</dbReference>
<dbReference type="PANTHER" id="PTHR16089">
    <property type="entry name" value="REST COREPRESSOR COREST PROTEIN-RELATED"/>
    <property type="match status" value="1"/>
</dbReference>
<dbReference type="InterPro" id="IPR017884">
    <property type="entry name" value="SANT_dom"/>
</dbReference>
<keyword evidence="2" id="KW-0805">Transcription regulation</keyword>
<evidence type="ECO:0000256" key="2">
    <source>
        <dbReference type="ARBA" id="ARBA00023015"/>
    </source>
</evidence>
<evidence type="ECO:0000256" key="4">
    <source>
        <dbReference type="ARBA" id="ARBA00023242"/>
    </source>
</evidence>
<dbReference type="SMART" id="SM00717">
    <property type="entry name" value="SANT"/>
    <property type="match status" value="1"/>
</dbReference>
<dbReference type="AlphaFoldDB" id="A0AAV6QTR4"/>
<dbReference type="InterPro" id="IPR051066">
    <property type="entry name" value="Trans_reg/Corepressor"/>
</dbReference>
<reference evidence="10 11" key="1">
    <citation type="journal article" date="2021" name="Sci. Rep.">
        <title>Chromosome anchoring in Senegalese sole (Solea senegalensis) reveals sex-associated markers and genome rearrangements in flatfish.</title>
        <authorList>
            <person name="Guerrero-Cozar I."/>
            <person name="Gomez-Garrido J."/>
            <person name="Berbel C."/>
            <person name="Martinez-Blanch J.F."/>
            <person name="Alioto T."/>
            <person name="Claros M.G."/>
            <person name="Gagnaire P.A."/>
            <person name="Manchado M."/>
        </authorList>
    </citation>
    <scope>NUCLEOTIDE SEQUENCE [LARGE SCALE GENOMIC DNA]</scope>
    <source>
        <strain evidence="10">Sse05_10M</strain>
    </source>
</reference>
<keyword evidence="11" id="KW-1185">Reference proteome</keyword>
<feature type="domain" description="ELM2" evidence="8">
    <location>
        <begin position="691"/>
        <end position="784"/>
    </location>
</feature>
<feature type="compositionally biased region" description="Pro residues" evidence="6">
    <location>
        <begin position="458"/>
        <end position="470"/>
    </location>
</feature>
<feature type="region of interest" description="Disordered" evidence="6">
    <location>
        <begin position="112"/>
        <end position="178"/>
    </location>
</feature>
<dbReference type="EMBL" id="JAGKHQ010000015">
    <property type="protein sequence ID" value="KAG7495529.1"/>
    <property type="molecule type" value="Genomic_DNA"/>
</dbReference>
<feature type="compositionally biased region" description="Polar residues" evidence="6">
    <location>
        <begin position="966"/>
        <end position="975"/>
    </location>
</feature>
<evidence type="ECO:0000256" key="3">
    <source>
        <dbReference type="ARBA" id="ARBA00023163"/>
    </source>
</evidence>
<feature type="compositionally biased region" description="Basic and acidic residues" evidence="6">
    <location>
        <begin position="292"/>
        <end position="310"/>
    </location>
</feature>
<dbReference type="PROSITE" id="PS51293">
    <property type="entry name" value="SANT"/>
    <property type="match status" value="1"/>
</dbReference>
<protein>
    <submittedName>
        <fullName evidence="10">Transcriptional-regulating factor 1-like</fullName>
    </submittedName>
</protein>
<keyword evidence="5" id="KW-0479">Metal-binding</keyword>
<evidence type="ECO:0000256" key="1">
    <source>
        <dbReference type="ARBA" id="ARBA00004123"/>
    </source>
</evidence>
<feature type="compositionally biased region" description="Low complexity" evidence="6">
    <location>
        <begin position="448"/>
        <end position="457"/>
    </location>
</feature>
<comment type="subcellular location">
    <subcellularLocation>
        <location evidence="1">Nucleus</location>
    </subcellularLocation>
</comment>
<evidence type="ECO:0000256" key="6">
    <source>
        <dbReference type="SAM" id="MobiDB-lite"/>
    </source>
</evidence>
<evidence type="ECO:0000256" key="5">
    <source>
        <dbReference type="PROSITE-ProRule" id="PRU00042"/>
    </source>
</evidence>
<dbReference type="SMART" id="SM01189">
    <property type="entry name" value="ELM2"/>
    <property type="match status" value="1"/>
</dbReference>
<dbReference type="PANTHER" id="PTHR16089:SF43">
    <property type="match status" value="1"/>
</dbReference>
<keyword evidence="4" id="KW-0539">Nucleus</keyword>
<feature type="region of interest" description="Disordered" evidence="6">
    <location>
        <begin position="277"/>
        <end position="336"/>
    </location>
</feature>